<evidence type="ECO:0000313" key="4">
    <source>
        <dbReference type="WBParaSite" id="TMUE_3000011127.1"/>
    </source>
</evidence>
<dbReference type="GO" id="GO:0016491">
    <property type="term" value="F:oxidoreductase activity"/>
    <property type="evidence" value="ECO:0007669"/>
    <property type="project" value="UniProtKB-KW"/>
</dbReference>
<dbReference type="Proteomes" id="UP000046395">
    <property type="component" value="Unassembled WGS sequence"/>
</dbReference>
<evidence type="ECO:0000256" key="2">
    <source>
        <dbReference type="SAM" id="Phobius"/>
    </source>
</evidence>
<keyword evidence="2" id="KW-1133">Transmembrane helix</keyword>
<name>A0A5S6QW60_TRIMR</name>
<dbReference type="PANTHER" id="PTHR43157:SF59">
    <property type="entry name" value="RETINOL DEHYDROGENASE 13"/>
    <property type="match status" value="1"/>
</dbReference>
<organism evidence="3 4">
    <name type="scientific">Trichuris muris</name>
    <name type="common">Mouse whipworm</name>
    <dbReference type="NCBI Taxonomy" id="70415"/>
    <lineage>
        <taxon>Eukaryota</taxon>
        <taxon>Metazoa</taxon>
        <taxon>Ecdysozoa</taxon>
        <taxon>Nematoda</taxon>
        <taxon>Enoplea</taxon>
        <taxon>Dorylaimia</taxon>
        <taxon>Trichinellida</taxon>
        <taxon>Trichuridae</taxon>
        <taxon>Trichuris</taxon>
    </lineage>
</organism>
<keyword evidence="1" id="KW-0560">Oxidoreductase</keyword>
<keyword evidence="2" id="KW-0472">Membrane</keyword>
<dbReference type="STRING" id="70415.A0A5S6QW60"/>
<dbReference type="PRINTS" id="PR00081">
    <property type="entry name" value="GDHRDH"/>
</dbReference>
<dbReference type="InterPro" id="IPR002347">
    <property type="entry name" value="SDR_fam"/>
</dbReference>
<sequence>MAAMAMATTCHFKVWPEYSTARSSSDSKMLTQRFPRAFGGSLCAQLRRAKVETCPCGKIFQRQSAFSNVRVSGAADDRSNVSQCSAGKRNSKWYHKLIQYNMYLPIIYYRSCAKQAICVPQSFAGCALVLYTFEALRRHLASRTFGHLAAFAVRKMSLSRRILRSPLFLSSCGAAMVLGGALYYKESISCCYKVNSKLDNVVAVVTGATNGIGLATSRQLAEAGARVIMASRNMDKCKEQRRKIVLETRNKNVVCRLCDLASLESIQSFAKRIIQDKEKVNLLINNAGIMHVPPKPTADGFEPHLGVNFLGPHLLTVLLLEQLKTSGPSRIVNMIDISCKRGHVNFADLNATKNRPQPQCVYDQSQLARAVCTRELARQLEGTDVVVNDLFPGYTETGIGGQVKSNFVRAVTWPAKKIGLQAPEKAANAVLLLAVSPEFANVSGKTFRYDGSAKTLKETEVNDEAEDKRVQLRLWLTADYWTKAREALSKVHSSSTPAEK</sequence>
<feature type="transmembrane region" description="Helical" evidence="2">
    <location>
        <begin position="162"/>
        <end position="184"/>
    </location>
</feature>
<dbReference type="Gene3D" id="3.40.50.720">
    <property type="entry name" value="NAD(P)-binding Rossmann-like Domain"/>
    <property type="match status" value="1"/>
</dbReference>
<protein>
    <submittedName>
        <fullName evidence="4">Retinol dehydrogenase 13</fullName>
    </submittedName>
</protein>
<dbReference type="AlphaFoldDB" id="A0A5S6QW60"/>
<reference evidence="4" key="1">
    <citation type="submission" date="2019-12" db="UniProtKB">
        <authorList>
            <consortium name="WormBaseParasite"/>
        </authorList>
    </citation>
    <scope>IDENTIFICATION</scope>
</reference>
<dbReference type="InterPro" id="IPR036291">
    <property type="entry name" value="NAD(P)-bd_dom_sf"/>
</dbReference>
<dbReference type="Pfam" id="PF00106">
    <property type="entry name" value="adh_short"/>
    <property type="match status" value="1"/>
</dbReference>
<dbReference type="PANTHER" id="PTHR43157">
    <property type="entry name" value="PHOSPHATIDYLINOSITOL-GLYCAN BIOSYNTHESIS CLASS F PROTEIN-RELATED"/>
    <property type="match status" value="1"/>
</dbReference>
<dbReference type="WBParaSite" id="TMUE_3000011127.1">
    <property type="protein sequence ID" value="TMUE_3000011127.1"/>
    <property type="gene ID" value="WBGene00301171"/>
</dbReference>
<keyword evidence="2" id="KW-0812">Transmembrane</keyword>
<accession>A0A5S6QW60</accession>
<keyword evidence="3" id="KW-1185">Reference proteome</keyword>
<dbReference type="SUPFAM" id="SSF51735">
    <property type="entry name" value="NAD(P)-binding Rossmann-fold domains"/>
    <property type="match status" value="1"/>
</dbReference>
<proteinExistence type="predicted"/>
<evidence type="ECO:0000256" key="1">
    <source>
        <dbReference type="ARBA" id="ARBA00023002"/>
    </source>
</evidence>
<evidence type="ECO:0000313" key="3">
    <source>
        <dbReference type="Proteomes" id="UP000046395"/>
    </source>
</evidence>